<comment type="catalytic activity">
    <reaction evidence="10 16">
        <text>L-valine + 2-oxoglutarate = 3-methyl-2-oxobutanoate + L-glutamate</text>
        <dbReference type="Rhea" id="RHEA:24813"/>
        <dbReference type="ChEBI" id="CHEBI:11851"/>
        <dbReference type="ChEBI" id="CHEBI:16810"/>
        <dbReference type="ChEBI" id="CHEBI:29985"/>
        <dbReference type="ChEBI" id="CHEBI:57762"/>
        <dbReference type="EC" id="2.6.1.42"/>
    </reaction>
</comment>
<dbReference type="EMBL" id="CP035807">
    <property type="protein sequence ID" value="QEN05437.1"/>
    <property type="molecule type" value="Genomic_DNA"/>
</dbReference>
<dbReference type="PANTHER" id="PTHR42825:SF2">
    <property type="entry name" value="BRANCHED-CHAIN-AMINO-ACID AMINOTRANSFERASE 3, CHLOROPLASTIC-RELATED"/>
    <property type="match status" value="1"/>
</dbReference>
<evidence type="ECO:0000256" key="12">
    <source>
        <dbReference type="ARBA" id="ARBA00049229"/>
    </source>
</evidence>
<dbReference type="UniPathway" id="UPA00047">
    <property type="reaction ID" value="UER00058"/>
</dbReference>
<dbReference type="InterPro" id="IPR033939">
    <property type="entry name" value="BCAT_family"/>
</dbReference>
<dbReference type="InterPro" id="IPR043132">
    <property type="entry name" value="BCAT-like_C"/>
</dbReference>
<comment type="similarity">
    <text evidence="6 14">Belongs to the class-IV pyridoxal-phosphate-dependent aminotransferase family.</text>
</comment>
<dbReference type="InterPro" id="IPR005786">
    <property type="entry name" value="B_amino_transII"/>
</dbReference>
<keyword evidence="18" id="KW-1185">Reference proteome</keyword>
<evidence type="ECO:0000256" key="16">
    <source>
        <dbReference type="RuleBase" id="RU004517"/>
    </source>
</evidence>
<evidence type="ECO:0000313" key="17">
    <source>
        <dbReference type="EMBL" id="QEN05437.1"/>
    </source>
</evidence>
<evidence type="ECO:0000256" key="3">
    <source>
        <dbReference type="ARBA" id="ARBA00004824"/>
    </source>
</evidence>
<dbReference type="GO" id="GO:0009098">
    <property type="term" value="P:L-leucine biosynthetic process"/>
    <property type="evidence" value="ECO:0007669"/>
    <property type="project" value="UniProtKB-UniPathway"/>
</dbReference>
<dbReference type="EC" id="2.6.1.42" evidence="16"/>
<dbReference type="GO" id="GO:0052656">
    <property type="term" value="F:L-isoleucine-2-oxoglutarate transaminase activity"/>
    <property type="evidence" value="ECO:0007669"/>
    <property type="project" value="RHEA"/>
</dbReference>
<dbReference type="SUPFAM" id="SSF56752">
    <property type="entry name" value="D-aminoacid aminotransferase-like PLP-dependent enzymes"/>
    <property type="match status" value="1"/>
</dbReference>
<dbReference type="PROSITE" id="PS00770">
    <property type="entry name" value="AA_TRANSFER_CLASS_4"/>
    <property type="match status" value="1"/>
</dbReference>
<comment type="pathway">
    <text evidence="3">Amino-acid biosynthesis; L-isoleucine biosynthesis; L-isoleucine from 2-oxobutanoate: step 4/4.</text>
</comment>
<comment type="pathway">
    <text evidence="4">Amino-acid biosynthesis; L-valine biosynthesis; L-valine from pyruvate: step 4/4.</text>
</comment>
<dbReference type="Gene3D" id="3.30.470.10">
    <property type="match status" value="1"/>
</dbReference>
<comment type="catalytic activity">
    <reaction evidence="12 16">
        <text>L-leucine + 2-oxoglutarate = 4-methyl-2-oxopentanoate + L-glutamate</text>
        <dbReference type="Rhea" id="RHEA:18321"/>
        <dbReference type="ChEBI" id="CHEBI:16810"/>
        <dbReference type="ChEBI" id="CHEBI:17865"/>
        <dbReference type="ChEBI" id="CHEBI:29985"/>
        <dbReference type="ChEBI" id="CHEBI:57427"/>
        <dbReference type="EC" id="2.6.1.42"/>
    </reaction>
</comment>
<dbReference type="Pfam" id="PF01063">
    <property type="entry name" value="Aminotran_4"/>
    <property type="match status" value="1"/>
</dbReference>
<evidence type="ECO:0000313" key="18">
    <source>
        <dbReference type="Proteomes" id="UP000323824"/>
    </source>
</evidence>
<dbReference type="FunFam" id="3.20.10.10:FF:000002">
    <property type="entry name" value="D-alanine aminotransferase"/>
    <property type="match status" value="1"/>
</dbReference>
<dbReference type="AlphaFoldDB" id="A0A5C1QDI5"/>
<evidence type="ECO:0000256" key="6">
    <source>
        <dbReference type="ARBA" id="ARBA00009320"/>
    </source>
</evidence>
<dbReference type="GO" id="GO:0009097">
    <property type="term" value="P:isoleucine biosynthetic process"/>
    <property type="evidence" value="ECO:0007669"/>
    <property type="project" value="UniProtKB-UniPathway"/>
</dbReference>
<evidence type="ECO:0000256" key="14">
    <source>
        <dbReference type="RuleBase" id="RU004106"/>
    </source>
</evidence>
<comment type="function">
    <text evidence="2">Acts on leucine, isoleucine and valine.</text>
</comment>
<dbReference type="PANTHER" id="PTHR42825">
    <property type="entry name" value="AMINO ACID AMINOTRANSFERASE"/>
    <property type="match status" value="1"/>
</dbReference>
<evidence type="ECO:0000256" key="7">
    <source>
        <dbReference type="ARBA" id="ARBA00022576"/>
    </source>
</evidence>
<evidence type="ECO:0000256" key="5">
    <source>
        <dbReference type="ARBA" id="ARBA00005072"/>
    </source>
</evidence>
<dbReference type="InterPro" id="IPR036038">
    <property type="entry name" value="Aminotransferase-like"/>
</dbReference>
<dbReference type="InterPro" id="IPR043131">
    <property type="entry name" value="BCAT-like_N"/>
</dbReference>
<gene>
    <name evidence="17" type="ORF">EW093_12175</name>
</gene>
<keyword evidence="16" id="KW-0100">Branched-chain amino acid biosynthesis</keyword>
<protein>
    <recommendedName>
        <fullName evidence="16">Branched-chain-amino-acid aminotransferase</fullName>
        <ecNumber evidence="16">2.6.1.42</ecNumber>
    </recommendedName>
</protein>
<evidence type="ECO:0000256" key="13">
    <source>
        <dbReference type="PIRSR" id="PIRSR006468-1"/>
    </source>
</evidence>
<keyword evidence="16" id="KW-0028">Amino-acid biosynthesis</keyword>
<accession>A0A5C1QDI5</accession>
<organism evidence="17 18">
    <name type="scientific">Thiospirochaeta perfilievii</name>
    <dbReference type="NCBI Taxonomy" id="252967"/>
    <lineage>
        <taxon>Bacteria</taxon>
        <taxon>Pseudomonadati</taxon>
        <taxon>Spirochaetota</taxon>
        <taxon>Spirochaetia</taxon>
        <taxon>Spirochaetales</taxon>
        <taxon>Spirochaetaceae</taxon>
        <taxon>Thiospirochaeta</taxon>
    </lineage>
</organism>
<comment type="cofactor">
    <cofactor evidence="1 15">
        <name>pyridoxal 5'-phosphate</name>
        <dbReference type="ChEBI" id="CHEBI:597326"/>
    </cofactor>
</comment>
<evidence type="ECO:0000256" key="15">
    <source>
        <dbReference type="RuleBase" id="RU004516"/>
    </source>
</evidence>
<sequence>MAFTLSMHPWVYTAKFKDDSWTEKFIEQEHLTSQEESKLSAIEREELLTKRNNIPELPLVNFTTQYGMGCFEGAKAYPQKDGSLKVFRPDENAKRMSNSMAGLLMPAIDPKMLELAIIEGVKRNSELGFLPTYKSEWEDNNFLTADAVYIRPFSYAEPGIGLGISVAPWVVCVSTNVSGYFKEGMRSRALVTDKVRATKGGTGWIKCDSNYVIPTLVKKRAEKDGFMEAIFLDAAEQKYIEEGSSCNIFFVLKNGTLVTPELGDTILPGITRKSVIELAKDMGINVEERKISIDEVLSDATETFVTGTAAGVTYLESFTYKGKETVFGDGNIGELTLKLQKTLKGIQYGVLEDKFGWMKSF</sequence>
<evidence type="ECO:0000256" key="9">
    <source>
        <dbReference type="ARBA" id="ARBA00022898"/>
    </source>
</evidence>
<keyword evidence="9 15" id="KW-0663">Pyridoxal phosphate</keyword>
<evidence type="ECO:0000256" key="4">
    <source>
        <dbReference type="ARBA" id="ARBA00004931"/>
    </source>
</evidence>
<dbReference type="GO" id="GO:0052655">
    <property type="term" value="F:L-valine-2-oxoglutarate transaminase activity"/>
    <property type="evidence" value="ECO:0007669"/>
    <property type="project" value="RHEA"/>
</dbReference>
<keyword evidence="8 16" id="KW-0808">Transferase</keyword>
<evidence type="ECO:0000256" key="8">
    <source>
        <dbReference type="ARBA" id="ARBA00022679"/>
    </source>
</evidence>
<comment type="pathway">
    <text evidence="5">Amino-acid biosynthesis; L-leucine biosynthesis; L-leucine from 3-methyl-2-oxobutanoate: step 4/4.</text>
</comment>
<evidence type="ECO:0000256" key="11">
    <source>
        <dbReference type="ARBA" id="ARBA00048798"/>
    </source>
</evidence>
<dbReference type="Proteomes" id="UP000323824">
    <property type="component" value="Chromosome"/>
</dbReference>
<proteinExistence type="inferred from homology"/>
<dbReference type="PIRSF" id="PIRSF006468">
    <property type="entry name" value="BCAT1"/>
    <property type="match status" value="1"/>
</dbReference>
<dbReference type="UniPathway" id="UPA00049">
    <property type="reaction ID" value="UER00062"/>
</dbReference>
<dbReference type="UniPathway" id="UPA00048">
    <property type="reaction ID" value="UER00073"/>
</dbReference>
<reference evidence="17 18" key="2">
    <citation type="submission" date="2019-09" db="EMBL/GenBank/DDBJ databases">
        <title>Complete Genome Sequence and Methylome Analysis of free living Spirochaetas.</title>
        <authorList>
            <person name="Leshcheva N."/>
            <person name="Mikheeva N."/>
        </authorList>
    </citation>
    <scope>NUCLEOTIDE SEQUENCE [LARGE SCALE GENOMIC DNA]</scope>
    <source>
        <strain evidence="17 18">P</strain>
    </source>
</reference>
<dbReference type="OrthoDB" id="9805628at2"/>
<dbReference type="InterPro" id="IPR018300">
    <property type="entry name" value="Aminotrans_IV_CS"/>
</dbReference>
<evidence type="ECO:0000256" key="10">
    <source>
        <dbReference type="ARBA" id="ARBA00048212"/>
    </source>
</evidence>
<dbReference type="InterPro" id="IPR001544">
    <property type="entry name" value="Aminotrans_IV"/>
</dbReference>
<comment type="catalytic activity">
    <reaction evidence="11 16">
        <text>L-isoleucine + 2-oxoglutarate = (S)-3-methyl-2-oxopentanoate + L-glutamate</text>
        <dbReference type="Rhea" id="RHEA:24801"/>
        <dbReference type="ChEBI" id="CHEBI:16810"/>
        <dbReference type="ChEBI" id="CHEBI:29985"/>
        <dbReference type="ChEBI" id="CHEBI:35146"/>
        <dbReference type="ChEBI" id="CHEBI:58045"/>
        <dbReference type="EC" id="2.6.1.42"/>
    </reaction>
</comment>
<dbReference type="Gene3D" id="3.20.10.10">
    <property type="entry name" value="D-amino Acid Aminotransferase, subunit A, domain 2"/>
    <property type="match status" value="1"/>
</dbReference>
<keyword evidence="7 16" id="KW-0032">Aminotransferase</keyword>
<dbReference type="GO" id="GO:0052654">
    <property type="term" value="F:L-leucine-2-oxoglutarate transaminase activity"/>
    <property type="evidence" value="ECO:0007669"/>
    <property type="project" value="RHEA"/>
</dbReference>
<feature type="modified residue" description="N6-(pyridoxal phosphate)lysine" evidence="13">
    <location>
        <position position="206"/>
    </location>
</feature>
<reference evidence="17 18" key="1">
    <citation type="submission" date="2019-02" db="EMBL/GenBank/DDBJ databases">
        <authorList>
            <person name="Fomenkov A."/>
            <person name="Dubinina G."/>
            <person name="Grabovich M."/>
            <person name="Vincze T."/>
            <person name="Roberts R.J."/>
        </authorList>
    </citation>
    <scope>NUCLEOTIDE SEQUENCE [LARGE SCALE GENOMIC DNA]</scope>
    <source>
        <strain evidence="17 18">P</strain>
    </source>
</reference>
<dbReference type="KEGG" id="sper:EW093_12175"/>
<dbReference type="GO" id="GO:0009099">
    <property type="term" value="P:L-valine biosynthetic process"/>
    <property type="evidence" value="ECO:0007669"/>
    <property type="project" value="UniProtKB-UniPathway"/>
</dbReference>
<dbReference type="RefSeq" id="WP_149568675.1">
    <property type="nucleotide sequence ID" value="NZ_CP035807.1"/>
</dbReference>
<evidence type="ECO:0000256" key="1">
    <source>
        <dbReference type="ARBA" id="ARBA00001933"/>
    </source>
</evidence>
<name>A0A5C1QDI5_9SPIO</name>
<evidence type="ECO:0000256" key="2">
    <source>
        <dbReference type="ARBA" id="ARBA00003109"/>
    </source>
</evidence>
<dbReference type="CDD" id="cd01557">
    <property type="entry name" value="BCAT_beta_family"/>
    <property type="match status" value="1"/>
</dbReference>